<dbReference type="AlphaFoldDB" id="A0A9P5Z504"/>
<gene>
    <name evidence="1" type="ORF">BDN70DRAFT_877214</name>
</gene>
<evidence type="ECO:0000313" key="2">
    <source>
        <dbReference type="Proteomes" id="UP000807469"/>
    </source>
</evidence>
<reference evidence="1" key="1">
    <citation type="submission" date="2020-11" db="EMBL/GenBank/DDBJ databases">
        <authorList>
            <consortium name="DOE Joint Genome Institute"/>
            <person name="Ahrendt S."/>
            <person name="Riley R."/>
            <person name="Andreopoulos W."/>
            <person name="Labutti K."/>
            <person name="Pangilinan J."/>
            <person name="Ruiz-Duenas F.J."/>
            <person name="Barrasa J.M."/>
            <person name="Sanchez-Garcia M."/>
            <person name="Camarero S."/>
            <person name="Miyauchi S."/>
            <person name="Serrano A."/>
            <person name="Linde D."/>
            <person name="Babiker R."/>
            <person name="Drula E."/>
            <person name="Ayuso-Fernandez I."/>
            <person name="Pacheco R."/>
            <person name="Padilla G."/>
            <person name="Ferreira P."/>
            <person name="Barriuso J."/>
            <person name="Kellner H."/>
            <person name="Castanera R."/>
            <person name="Alfaro M."/>
            <person name="Ramirez L."/>
            <person name="Pisabarro A.G."/>
            <person name="Kuo A."/>
            <person name="Tritt A."/>
            <person name="Lipzen A."/>
            <person name="He G."/>
            <person name="Yan M."/>
            <person name="Ng V."/>
            <person name="Cullen D."/>
            <person name="Martin F."/>
            <person name="Rosso M.-N."/>
            <person name="Henrissat B."/>
            <person name="Hibbett D."/>
            <person name="Martinez A.T."/>
            <person name="Grigoriev I.V."/>
        </authorList>
    </citation>
    <scope>NUCLEOTIDE SEQUENCE</scope>
    <source>
        <strain evidence="1">CIRM-BRFM 674</strain>
    </source>
</reference>
<dbReference type="OrthoDB" id="3128808at2759"/>
<dbReference type="Proteomes" id="UP000807469">
    <property type="component" value="Unassembled WGS sequence"/>
</dbReference>
<comment type="caution">
    <text evidence="1">The sequence shown here is derived from an EMBL/GenBank/DDBJ whole genome shotgun (WGS) entry which is preliminary data.</text>
</comment>
<organism evidence="1 2">
    <name type="scientific">Pholiota conissans</name>
    <dbReference type="NCBI Taxonomy" id="109636"/>
    <lineage>
        <taxon>Eukaryota</taxon>
        <taxon>Fungi</taxon>
        <taxon>Dikarya</taxon>
        <taxon>Basidiomycota</taxon>
        <taxon>Agaricomycotina</taxon>
        <taxon>Agaricomycetes</taxon>
        <taxon>Agaricomycetidae</taxon>
        <taxon>Agaricales</taxon>
        <taxon>Agaricineae</taxon>
        <taxon>Strophariaceae</taxon>
        <taxon>Pholiota</taxon>
    </lineage>
</organism>
<name>A0A9P5Z504_9AGAR</name>
<evidence type="ECO:0000313" key="1">
    <source>
        <dbReference type="EMBL" id="KAF9480778.1"/>
    </source>
</evidence>
<sequence length="473" mass="53948">MLNPGELPIELTDKIIDEVWTSQLEISLDAPAGLLSSLALVSHAFRCRINANRFATISFFERKSTCSDINAFLDLIRSDIWAPEATIVRHIRTVKLVLAAQGKVHSSVDDGAFTAILDTIFRGPHHTVLPKDAFTLALYGHPRSEPRQTHPFYGGIQWSYISPTFISYLQMLAASYIGSIELWWFSDTRPACLKEMSMKKLKLVGVEFLEVDRHKKRDGVLSGPWKGIEDLDVKYSNFFELIYLAPASLEWNLAAVKTLSIYLARAESVKLISPHWYQWCCLETLTIDIYYDFSNFDFEVPYKSLPRLKRVVLNMVLNMSDLNQPWLSYILDTIGRDMPAIPELELTFQSNLLFADGLQLRGRVDDIIEYMDCVRLDAVLEHYCTTTAPSSTLTIRFHHRVSEISGVGFDVQEFMTRGVRVLRDAFPLLNSGPRCGIFDTVFQKQWMNRKSRNSILHNGISSVVYSPSSERKI</sequence>
<keyword evidence="2" id="KW-1185">Reference proteome</keyword>
<dbReference type="EMBL" id="MU155189">
    <property type="protein sequence ID" value="KAF9480778.1"/>
    <property type="molecule type" value="Genomic_DNA"/>
</dbReference>
<protein>
    <submittedName>
        <fullName evidence="1">Uncharacterized protein</fullName>
    </submittedName>
</protein>
<accession>A0A9P5Z504</accession>
<proteinExistence type="predicted"/>